<gene>
    <name evidence="3" type="ORF">R3P95_08330</name>
</gene>
<dbReference type="InterPro" id="IPR036291">
    <property type="entry name" value="NAD(P)-bd_dom_sf"/>
</dbReference>
<name>A0ABU4AWE1_9NOCA</name>
<dbReference type="PANTHER" id="PTHR24321">
    <property type="entry name" value="DEHYDROGENASES, SHORT CHAIN"/>
    <property type="match status" value="1"/>
</dbReference>
<evidence type="ECO:0000313" key="3">
    <source>
        <dbReference type="EMBL" id="MDV6230552.1"/>
    </source>
</evidence>
<comment type="caution">
    <text evidence="3">The sequence shown here is derived from an EMBL/GenBank/DDBJ whole genome shotgun (WGS) entry which is preliminary data.</text>
</comment>
<dbReference type="RefSeq" id="WP_317547991.1">
    <property type="nucleotide sequence ID" value="NZ_JAWLKE010000003.1"/>
</dbReference>
<comment type="similarity">
    <text evidence="1">Belongs to the short-chain dehydrogenases/reductases (SDR) family.</text>
</comment>
<dbReference type="Pfam" id="PF00106">
    <property type="entry name" value="adh_short"/>
    <property type="match status" value="1"/>
</dbReference>
<dbReference type="InterPro" id="IPR002347">
    <property type="entry name" value="SDR_fam"/>
</dbReference>
<dbReference type="Proteomes" id="UP001185899">
    <property type="component" value="Unassembled WGS sequence"/>
</dbReference>
<reference evidence="3 4" key="1">
    <citation type="submission" date="2023-10" db="EMBL/GenBank/DDBJ databases">
        <title>Development of a sustainable strategy for remediation of hydrocarbon-contaminated territories based on the waste exchange concept.</title>
        <authorList>
            <person name="Krivoruchko A."/>
        </authorList>
    </citation>
    <scope>NUCLEOTIDE SEQUENCE [LARGE SCALE GENOMIC DNA]</scope>
    <source>
        <strain evidence="3 4">IEGM 1322</strain>
    </source>
</reference>
<accession>A0ABU4AWE1</accession>
<evidence type="ECO:0000313" key="4">
    <source>
        <dbReference type="Proteomes" id="UP001185899"/>
    </source>
</evidence>
<proteinExistence type="inferred from homology"/>
<evidence type="ECO:0000256" key="2">
    <source>
        <dbReference type="ARBA" id="ARBA00023002"/>
    </source>
</evidence>
<dbReference type="PANTHER" id="PTHR24321:SF8">
    <property type="entry name" value="ESTRADIOL 17-BETA-DEHYDROGENASE 8-RELATED"/>
    <property type="match status" value="1"/>
</dbReference>
<sequence>MTQQQSVIVTGGTGGLGTAVTALLLDKGWRVVVPWIAEAEVERLAEHSSNPNLVLTQADLFDTESTEAVAALGAADPTAPLTALVNLVGGFAMGPRVHESPIGDFEHQLNLNLRPTYAMSAAAIPHLITSGGGSIVAMSTKAASAPFAGASGYVTAKAGVLSLVAALAVEYKKDRIRANVLMPTVIDTPGNRAGQPDADRSNWVAPERIAQVIAFLVGPDSEAISGAQIPLPGVG</sequence>
<evidence type="ECO:0000256" key="1">
    <source>
        <dbReference type="ARBA" id="ARBA00006484"/>
    </source>
</evidence>
<dbReference type="Gene3D" id="3.40.50.720">
    <property type="entry name" value="NAD(P)-binding Rossmann-like Domain"/>
    <property type="match status" value="1"/>
</dbReference>
<organism evidence="3 4">
    <name type="scientific">Rhodococcus cercidiphylli</name>
    <dbReference type="NCBI Taxonomy" id="489916"/>
    <lineage>
        <taxon>Bacteria</taxon>
        <taxon>Bacillati</taxon>
        <taxon>Actinomycetota</taxon>
        <taxon>Actinomycetes</taxon>
        <taxon>Mycobacteriales</taxon>
        <taxon>Nocardiaceae</taxon>
        <taxon>Rhodococcus</taxon>
    </lineage>
</organism>
<dbReference type="SUPFAM" id="SSF51735">
    <property type="entry name" value="NAD(P)-binding Rossmann-fold domains"/>
    <property type="match status" value="1"/>
</dbReference>
<keyword evidence="2" id="KW-0560">Oxidoreductase</keyword>
<protein>
    <submittedName>
        <fullName evidence="3">SDR family NAD(P)-dependent oxidoreductase</fullName>
    </submittedName>
</protein>
<keyword evidence="4" id="KW-1185">Reference proteome</keyword>
<dbReference type="PRINTS" id="PR00081">
    <property type="entry name" value="GDHRDH"/>
</dbReference>
<dbReference type="EMBL" id="JAWLKE010000003">
    <property type="protein sequence ID" value="MDV6230552.1"/>
    <property type="molecule type" value="Genomic_DNA"/>
</dbReference>